<evidence type="ECO:0000256" key="12">
    <source>
        <dbReference type="ARBA" id="ARBA00023128"/>
    </source>
</evidence>
<reference evidence="19" key="2">
    <citation type="submission" date="2022-10" db="EMBL/GenBank/DDBJ databases">
        <authorList>
            <consortium name="ENA_rothamsted_submissions"/>
            <consortium name="culmorum"/>
            <person name="King R."/>
        </authorList>
    </citation>
    <scope>NUCLEOTIDE SEQUENCE</scope>
</reference>
<evidence type="ECO:0000313" key="20">
    <source>
        <dbReference type="Proteomes" id="UP001153620"/>
    </source>
</evidence>
<evidence type="ECO:0000256" key="17">
    <source>
        <dbReference type="SAM" id="Phobius"/>
    </source>
</evidence>
<dbReference type="EC" id="2.3.1.21" evidence="5"/>
<evidence type="ECO:0000256" key="6">
    <source>
        <dbReference type="ARBA" id="ARBA00022448"/>
    </source>
</evidence>
<evidence type="ECO:0000256" key="7">
    <source>
        <dbReference type="ARBA" id="ARBA00022679"/>
    </source>
</evidence>
<name>A0A9N9RT17_9DIPT</name>
<evidence type="ECO:0000256" key="14">
    <source>
        <dbReference type="ARBA" id="ARBA00023315"/>
    </source>
</evidence>
<protein>
    <recommendedName>
        <fullName evidence="5">carnitine O-palmitoyltransferase</fullName>
        <ecNumber evidence="5">2.3.1.21</ecNumber>
    </recommendedName>
</protein>
<feature type="transmembrane region" description="Helical" evidence="17">
    <location>
        <begin position="53"/>
        <end position="72"/>
    </location>
</feature>
<dbReference type="GO" id="GO:0009437">
    <property type="term" value="P:carnitine metabolic process"/>
    <property type="evidence" value="ECO:0007669"/>
    <property type="project" value="TreeGrafter"/>
</dbReference>
<evidence type="ECO:0000256" key="2">
    <source>
        <dbReference type="ARBA" id="ARBA00004325"/>
    </source>
</evidence>
<comment type="pathway">
    <text evidence="3">Lipid metabolism; fatty acid beta-oxidation.</text>
</comment>
<keyword evidence="6" id="KW-0813">Transport</keyword>
<evidence type="ECO:0000256" key="8">
    <source>
        <dbReference type="ARBA" id="ARBA00022692"/>
    </source>
</evidence>
<evidence type="ECO:0000256" key="3">
    <source>
        <dbReference type="ARBA" id="ARBA00005005"/>
    </source>
</evidence>
<dbReference type="PANTHER" id="PTHR22589">
    <property type="entry name" value="CARNITINE O-ACYLTRANSFERASE"/>
    <property type="match status" value="1"/>
</dbReference>
<evidence type="ECO:0000256" key="16">
    <source>
        <dbReference type="PIRSR" id="PIRSR600542-1"/>
    </source>
</evidence>
<dbReference type="GO" id="GO:0015909">
    <property type="term" value="P:long-chain fatty acid transport"/>
    <property type="evidence" value="ECO:0007669"/>
    <property type="project" value="UniProtKB-ARBA"/>
</dbReference>
<dbReference type="PROSITE" id="PS00439">
    <property type="entry name" value="ACYLTRANSF_C_1"/>
    <property type="match status" value="1"/>
</dbReference>
<dbReference type="Pfam" id="PF00755">
    <property type="entry name" value="Carn_acyltransf"/>
    <property type="match status" value="1"/>
</dbReference>
<dbReference type="InterPro" id="IPR023213">
    <property type="entry name" value="CAT-like_dom_sf"/>
</dbReference>
<evidence type="ECO:0000313" key="19">
    <source>
        <dbReference type="EMBL" id="CAG9802922.1"/>
    </source>
</evidence>
<comment type="subcellular location">
    <subcellularLocation>
        <location evidence="1">Membrane</location>
        <topology evidence="1">Multi-pass membrane protein</topology>
    </subcellularLocation>
    <subcellularLocation>
        <location evidence="2">Mitochondrion membrane</location>
    </subcellularLocation>
</comment>
<keyword evidence="14" id="KW-0012">Acyltransferase</keyword>
<feature type="transmembrane region" description="Helical" evidence="17">
    <location>
        <begin position="92"/>
        <end position="118"/>
    </location>
</feature>
<evidence type="ECO:0000259" key="18">
    <source>
        <dbReference type="Pfam" id="PF00755"/>
    </source>
</evidence>
<dbReference type="FunFam" id="3.30.559.10:FF:000002">
    <property type="entry name" value="carnitine O-palmitoyltransferase 1, liver isoform"/>
    <property type="match status" value="1"/>
</dbReference>
<evidence type="ECO:0000256" key="4">
    <source>
        <dbReference type="ARBA" id="ARBA00005232"/>
    </source>
</evidence>
<dbReference type="InterPro" id="IPR042231">
    <property type="entry name" value="Cho/carn_acyl_trans_2"/>
</dbReference>
<dbReference type="EMBL" id="OU895878">
    <property type="protein sequence ID" value="CAG9802922.1"/>
    <property type="molecule type" value="Genomic_DNA"/>
</dbReference>
<dbReference type="PANTHER" id="PTHR22589:SF31">
    <property type="entry name" value="CARNITINE O-PALMITOYLTRANSFERASE"/>
    <property type="match status" value="1"/>
</dbReference>
<keyword evidence="8 17" id="KW-0812">Transmembrane</keyword>
<accession>A0A9N9RT17</accession>
<evidence type="ECO:0000256" key="1">
    <source>
        <dbReference type="ARBA" id="ARBA00004141"/>
    </source>
</evidence>
<comment type="similarity">
    <text evidence="4">Belongs to the carnitine/choline acetyltransferase family.</text>
</comment>
<keyword evidence="9" id="KW-0276">Fatty acid metabolism</keyword>
<dbReference type="AlphaFoldDB" id="A0A9N9RT17"/>
<dbReference type="GO" id="GO:0004095">
    <property type="term" value="F:carnitine O-palmitoyltransferase activity"/>
    <property type="evidence" value="ECO:0007669"/>
    <property type="project" value="UniProtKB-EC"/>
</dbReference>
<keyword evidence="12" id="KW-0496">Mitochondrion</keyword>
<gene>
    <name evidence="19" type="ORF">CHIRRI_LOCUS5827</name>
</gene>
<dbReference type="Gene3D" id="6.10.250.1760">
    <property type="match status" value="1"/>
</dbReference>
<dbReference type="GO" id="GO:0031966">
    <property type="term" value="C:mitochondrial membrane"/>
    <property type="evidence" value="ECO:0007669"/>
    <property type="project" value="UniProtKB-SubCell"/>
</dbReference>
<dbReference type="SUPFAM" id="SSF52777">
    <property type="entry name" value="CoA-dependent acyltransferases"/>
    <property type="match status" value="2"/>
</dbReference>
<dbReference type="Gene3D" id="3.30.559.70">
    <property type="entry name" value="Choline/Carnitine o-acyltransferase, domain 2"/>
    <property type="match status" value="1"/>
</dbReference>
<sequence length="758" mass="87623">MSGFRASTSGIAEYIDAHHEEEVLHLVWESGLNSWKHRFAQFKRKVQNGVYPAHLESLLVITVLVMAFHFSSTKVPYDLINTVIWLLPSNLIDWQILLCVMVAFIIWLVICITLRYTLKFLLMYKGYMFETRGKGVSLTTRVWGILVKLLLKWNSPALYSFQGSLPRLPVPSVKDTVDRYLKSVRPIYDDETFENVKKEAVEFENGISTKLQRYLVLKSWWADNFYSDWWEEYAYLKSREPLMYGSNYYGSDTIDPPSNNQAARAGNLVHLMLKFREKISHQVLPPIMLQGMVPLCSSQYERLFNTVRVPGIESDKIVHYEDTKHIVVIHKGCYYKVIVFFGDRILNPSELQYQFQEILELKPTASETEENLASLTAWNRTKWAEVRDKFFSSGINKNSLDAIETAAFVLSLDDEPYNYNLDSSPTEYGQYGKQLLVGNGRNRWFDKSFNLCVGSNGRTGIHGEHTWADASVVAHLLEDCVCEDYASYDEHGRLRDPMILKRKTFRKLQWDLENTELKESVKMAHENALNIINDIDHQIIVHKQFGKGFIKTCRLSPDAFIQMALQLAYYRDFGKFSLTYEASTTRLYREGRTETVRSCTIESSNWVKSMEDPNVTKEERIRLLKEACNKHQTGYLDSMTGKGIDRHLFCFYIISKYLELNSPFLDRIFNEPWRLTTSQTPMGQTPKTDLNKFPQLVSASGGFGPVAYDGYAVSYIIVRDDLIFFHVSSKKSCSVTDTDRFSNQIVTAMDDIKKLFEK</sequence>
<evidence type="ECO:0000256" key="13">
    <source>
        <dbReference type="ARBA" id="ARBA00023136"/>
    </source>
</evidence>
<evidence type="ECO:0000256" key="10">
    <source>
        <dbReference type="ARBA" id="ARBA00022989"/>
    </source>
</evidence>
<comment type="catalytic activity">
    <reaction evidence="15">
        <text>(R)-carnitine + hexadecanoyl-CoA = O-hexadecanoyl-(R)-carnitine + CoA</text>
        <dbReference type="Rhea" id="RHEA:12661"/>
        <dbReference type="ChEBI" id="CHEBI:16347"/>
        <dbReference type="ChEBI" id="CHEBI:17490"/>
        <dbReference type="ChEBI" id="CHEBI:57287"/>
        <dbReference type="ChEBI" id="CHEBI:57379"/>
        <dbReference type="EC" id="2.3.1.21"/>
    </reaction>
    <physiologicalReaction direction="left-to-right" evidence="15">
        <dbReference type="Rhea" id="RHEA:12662"/>
    </physiologicalReaction>
</comment>
<feature type="active site" description="Proton acceptor" evidence="16">
    <location>
        <position position="465"/>
    </location>
</feature>
<dbReference type="OrthoDB" id="240216at2759"/>
<dbReference type="FunFam" id="3.30.559.70:FF:000001">
    <property type="entry name" value="Carnitine O-palmitoyltransferase 1, liver isoform"/>
    <property type="match status" value="1"/>
</dbReference>
<dbReference type="InterPro" id="IPR000542">
    <property type="entry name" value="Carn_acyl_trans"/>
</dbReference>
<keyword evidence="20" id="KW-1185">Reference proteome</keyword>
<dbReference type="Proteomes" id="UP001153620">
    <property type="component" value="Chromosome 2"/>
</dbReference>
<reference evidence="19" key="1">
    <citation type="submission" date="2022-01" db="EMBL/GenBank/DDBJ databases">
        <authorList>
            <person name="King R."/>
        </authorList>
    </citation>
    <scope>NUCLEOTIDE SEQUENCE</scope>
</reference>
<dbReference type="Gene3D" id="3.30.559.10">
    <property type="entry name" value="Chloramphenicol acetyltransferase-like domain"/>
    <property type="match status" value="1"/>
</dbReference>
<proteinExistence type="inferred from homology"/>
<evidence type="ECO:0000256" key="9">
    <source>
        <dbReference type="ARBA" id="ARBA00022832"/>
    </source>
</evidence>
<keyword evidence="13 17" id="KW-0472">Membrane</keyword>
<feature type="domain" description="Choline/carnitine acyltransferase" evidence="18">
    <location>
        <begin position="168"/>
        <end position="745"/>
    </location>
</feature>
<keyword evidence="7" id="KW-0808">Transferase</keyword>
<evidence type="ECO:0000256" key="5">
    <source>
        <dbReference type="ARBA" id="ARBA00013243"/>
    </source>
</evidence>
<evidence type="ECO:0000256" key="15">
    <source>
        <dbReference type="ARBA" id="ARBA00048480"/>
    </source>
</evidence>
<evidence type="ECO:0000256" key="11">
    <source>
        <dbReference type="ARBA" id="ARBA00023098"/>
    </source>
</evidence>
<dbReference type="InterPro" id="IPR039551">
    <property type="entry name" value="Cho/carn_acyl_trans"/>
</dbReference>
<dbReference type="GO" id="GO:0006631">
    <property type="term" value="P:fatty acid metabolic process"/>
    <property type="evidence" value="ECO:0007669"/>
    <property type="project" value="UniProtKB-KW"/>
</dbReference>
<keyword evidence="10 17" id="KW-1133">Transmembrane helix</keyword>
<organism evidence="19 20">
    <name type="scientific">Chironomus riparius</name>
    <dbReference type="NCBI Taxonomy" id="315576"/>
    <lineage>
        <taxon>Eukaryota</taxon>
        <taxon>Metazoa</taxon>
        <taxon>Ecdysozoa</taxon>
        <taxon>Arthropoda</taxon>
        <taxon>Hexapoda</taxon>
        <taxon>Insecta</taxon>
        <taxon>Pterygota</taxon>
        <taxon>Neoptera</taxon>
        <taxon>Endopterygota</taxon>
        <taxon>Diptera</taxon>
        <taxon>Nematocera</taxon>
        <taxon>Chironomoidea</taxon>
        <taxon>Chironomidae</taxon>
        <taxon>Chironominae</taxon>
        <taxon>Chironomus</taxon>
    </lineage>
</organism>
<keyword evidence="11" id="KW-0443">Lipid metabolism</keyword>